<dbReference type="Proteomes" id="UP001549691">
    <property type="component" value="Unassembled WGS sequence"/>
</dbReference>
<evidence type="ECO:0000313" key="2">
    <source>
        <dbReference type="Proteomes" id="UP001549691"/>
    </source>
</evidence>
<dbReference type="EMBL" id="JBEWZI010000017">
    <property type="protein sequence ID" value="MET7015488.1"/>
    <property type="molecule type" value="Genomic_DNA"/>
</dbReference>
<comment type="caution">
    <text evidence="1">The sequence shown here is derived from an EMBL/GenBank/DDBJ whole genome shotgun (WGS) entry which is preliminary data.</text>
</comment>
<evidence type="ECO:0000313" key="1">
    <source>
        <dbReference type="EMBL" id="MET7015488.1"/>
    </source>
</evidence>
<gene>
    <name evidence="1" type="ORF">ABXR19_14970</name>
</gene>
<sequence length="91" mass="10188">MQLANHEQHSRSGLLRPCHDQKVAARGSRGMFCLVVLVLSRGILTEFNNCKEGVSHSFRWEKLRFCSVCVFENEEMTRDIAGADSVGGFGE</sequence>
<name>A0ABV2TNH8_9RHOO</name>
<protein>
    <submittedName>
        <fullName evidence="1">Uncharacterized protein</fullName>
    </submittedName>
</protein>
<reference evidence="1 2" key="1">
    <citation type="submission" date="2024-07" db="EMBL/GenBank/DDBJ databases">
        <title>Uliginosibacterium flavum JJ3220;KACC:17644.</title>
        <authorList>
            <person name="Kim M.K."/>
        </authorList>
    </citation>
    <scope>NUCLEOTIDE SEQUENCE [LARGE SCALE GENOMIC DNA]</scope>
    <source>
        <strain evidence="1 2">KACC:17644</strain>
    </source>
</reference>
<proteinExistence type="predicted"/>
<keyword evidence="2" id="KW-1185">Reference proteome</keyword>
<organism evidence="1 2">
    <name type="scientific">Uliginosibacterium flavum</name>
    <dbReference type="NCBI Taxonomy" id="1396831"/>
    <lineage>
        <taxon>Bacteria</taxon>
        <taxon>Pseudomonadati</taxon>
        <taxon>Pseudomonadota</taxon>
        <taxon>Betaproteobacteria</taxon>
        <taxon>Rhodocyclales</taxon>
        <taxon>Zoogloeaceae</taxon>
        <taxon>Uliginosibacterium</taxon>
    </lineage>
</organism>
<dbReference type="RefSeq" id="WP_354601946.1">
    <property type="nucleotide sequence ID" value="NZ_JBEWZI010000017.1"/>
</dbReference>
<accession>A0ABV2TNH8</accession>